<evidence type="ECO:0000313" key="2">
    <source>
        <dbReference type="Proteomes" id="UP000179454"/>
    </source>
</evidence>
<dbReference type="Gene3D" id="1.10.260.40">
    <property type="entry name" value="lambda repressor-like DNA-binding domains"/>
    <property type="match status" value="1"/>
</dbReference>
<dbReference type="SUPFAM" id="SSF47413">
    <property type="entry name" value="lambda repressor-like DNA-binding domains"/>
    <property type="match status" value="1"/>
</dbReference>
<dbReference type="EMBL" id="MBFE02000022">
    <property type="protein sequence ID" value="MUO44750.1"/>
    <property type="molecule type" value="Genomic_DNA"/>
</dbReference>
<name>A0ABW9TMH9_AGRVI</name>
<dbReference type="InterPro" id="IPR010982">
    <property type="entry name" value="Lambda_DNA-bd_dom_sf"/>
</dbReference>
<comment type="caution">
    <text evidence="1">The sequence shown here is derived from an EMBL/GenBank/DDBJ whole genome shotgun (WGS) entry which is preliminary data.</text>
</comment>
<reference evidence="1" key="1">
    <citation type="submission" date="2019-11" db="EMBL/GenBank/DDBJ databases">
        <title>Whole-genome sequencing of Allorhizobium vitis.</title>
        <authorList>
            <person name="Gan H.M."/>
            <person name="Savka M.A."/>
        </authorList>
    </citation>
    <scope>NUCLEOTIDE SEQUENCE [LARGE SCALE GENOMIC DNA]</scope>
    <source>
        <strain evidence="1">T1/7</strain>
    </source>
</reference>
<gene>
    <name evidence="1" type="ORF">BBL17_023480</name>
</gene>
<dbReference type="Pfam" id="PF13560">
    <property type="entry name" value="HTH_31"/>
    <property type="match status" value="1"/>
</dbReference>
<accession>A0ABW9TMH9</accession>
<evidence type="ECO:0000313" key="1">
    <source>
        <dbReference type="EMBL" id="MUO44750.1"/>
    </source>
</evidence>
<keyword evidence="2" id="KW-1185">Reference proteome</keyword>
<proteinExistence type="predicted"/>
<protein>
    <recommendedName>
        <fullName evidence="3">Helix-turn-helix domain-containing protein</fullName>
    </recommendedName>
</protein>
<evidence type="ECO:0008006" key="3">
    <source>
        <dbReference type="Google" id="ProtNLM"/>
    </source>
</evidence>
<sequence>MSKFEPLTVEIGRRLEIIRKDAGVSLGEFASNLTVSQELYQAYADGEAEMPMTVMRSLYDIHGVNPAWLLAGEQDRYMSEGPVAAQ</sequence>
<dbReference type="Proteomes" id="UP000179454">
    <property type="component" value="Unassembled WGS sequence"/>
</dbReference>
<dbReference type="CDD" id="cd00093">
    <property type="entry name" value="HTH_XRE"/>
    <property type="match status" value="1"/>
</dbReference>
<organism evidence="1 2">
    <name type="scientific">Agrobacterium vitis</name>
    <name type="common">Rhizobium vitis</name>
    <dbReference type="NCBI Taxonomy" id="373"/>
    <lineage>
        <taxon>Bacteria</taxon>
        <taxon>Pseudomonadati</taxon>
        <taxon>Pseudomonadota</taxon>
        <taxon>Alphaproteobacteria</taxon>
        <taxon>Hyphomicrobiales</taxon>
        <taxon>Rhizobiaceae</taxon>
        <taxon>Rhizobium/Agrobacterium group</taxon>
        <taxon>Agrobacterium</taxon>
    </lineage>
</organism>
<dbReference type="InterPro" id="IPR001387">
    <property type="entry name" value="Cro/C1-type_HTH"/>
</dbReference>